<feature type="domain" description="Amidase" evidence="2">
    <location>
        <begin position="30"/>
        <end position="431"/>
    </location>
</feature>
<feature type="region of interest" description="Disordered" evidence="1">
    <location>
        <begin position="137"/>
        <end position="157"/>
    </location>
</feature>
<dbReference type="PANTHER" id="PTHR11895">
    <property type="entry name" value="TRANSAMIDASE"/>
    <property type="match status" value="1"/>
</dbReference>
<dbReference type="SUPFAM" id="SSF75304">
    <property type="entry name" value="Amidase signature (AS) enzymes"/>
    <property type="match status" value="1"/>
</dbReference>
<protein>
    <submittedName>
        <fullName evidence="3">Asp-tRNA(Asn)/Glu-tRNA(Gln) amidotransferase A subunit family amidase</fullName>
    </submittedName>
</protein>
<reference evidence="3 4" key="1">
    <citation type="submission" date="2019-06" db="EMBL/GenBank/DDBJ databases">
        <title>Sequencing the genomes of 1000 actinobacteria strains.</title>
        <authorList>
            <person name="Klenk H.-P."/>
        </authorList>
    </citation>
    <scope>NUCLEOTIDE SEQUENCE [LARGE SCALE GENOMIC DNA]</scope>
    <source>
        <strain evidence="3 4">DSM 12335</strain>
    </source>
</reference>
<evidence type="ECO:0000313" key="3">
    <source>
        <dbReference type="EMBL" id="TQL51621.1"/>
    </source>
</evidence>
<dbReference type="Proteomes" id="UP000319516">
    <property type="component" value="Unassembled WGS sequence"/>
</dbReference>
<dbReference type="Gene3D" id="3.90.1300.10">
    <property type="entry name" value="Amidase signature (AS) domain"/>
    <property type="match status" value="1"/>
</dbReference>
<dbReference type="Pfam" id="PF01425">
    <property type="entry name" value="Amidase"/>
    <property type="match status" value="1"/>
</dbReference>
<organism evidence="3 4">
    <name type="scientific">Ornithinicoccus hortensis</name>
    <dbReference type="NCBI Taxonomy" id="82346"/>
    <lineage>
        <taxon>Bacteria</taxon>
        <taxon>Bacillati</taxon>
        <taxon>Actinomycetota</taxon>
        <taxon>Actinomycetes</taxon>
        <taxon>Micrococcales</taxon>
        <taxon>Intrasporangiaceae</taxon>
        <taxon>Ornithinicoccus</taxon>
    </lineage>
</organism>
<sequence>MTGAWPGPAADPAAHRLVRDVAAGRASAVEVARATLRAADEAEPRIAAFTVLDPDLVLRDAAVVDGLAGSDRARRPLAGLPVAVKDIIDTAGLPTAYGSPIHAGHRPTEDAEVVRRLRAAGAVPFGKTTTTEFALFAPTATRNPWDPERTPGGSSSGSAAAVAAGAVPVALGTQTAGSVIRPASFNGVVGFKPTHGTVPTAGVKDLSPSFDTVGVLARTVDDVALVYGAIADGPPVDGTPDDGTADDGGAPRRLAVFRTGQWDQVEAAVRAAFDAAVDEIADRDGWEVADLPWSEETHEELTHAQSILMEVEALAALDAEYRGHRDLCSPQLVDYLDRATTRSAEDAERARATIDRARESFHAAASGFAGVLTPAAHGEAPPRATTGDPWFSRAWTALGGPTVSLPLLRGEHGLPVGLQLAGHRGQDLDLLAVASALMPSAR</sequence>
<dbReference type="InterPro" id="IPR036928">
    <property type="entry name" value="AS_sf"/>
</dbReference>
<dbReference type="PANTHER" id="PTHR11895:SF151">
    <property type="entry name" value="GLUTAMYL-TRNA(GLN) AMIDOTRANSFERASE SUBUNIT A"/>
    <property type="match status" value="1"/>
</dbReference>
<dbReference type="GO" id="GO:0016740">
    <property type="term" value="F:transferase activity"/>
    <property type="evidence" value="ECO:0007669"/>
    <property type="project" value="UniProtKB-KW"/>
</dbReference>
<evidence type="ECO:0000313" key="4">
    <source>
        <dbReference type="Proteomes" id="UP000319516"/>
    </source>
</evidence>
<evidence type="ECO:0000259" key="2">
    <source>
        <dbReference type="Pfam" id="PF01425"/>
    </source>
</evidence>
<name>A0A542YU70_9MICO</name>
<dbReference type="EMBL" id="VFOP01000001">
    <property type="protein sequence ID" value="TQL51621.1"/>
    <property type="molecule type" value="Genomic_DNA"/>
</dbReference>
<dbReference type="RefSeq" id="WP_141785596.1">
    <property type="nucleotide sequence ID" value="NZ_BAAAIK010000011.1"/>
</dbReference>
<evidence type="ECO:0000256" key="1">
    <source>
        <dbReference type="SAM" id="MobiDB-lite"/>
    </source>
</evidence>
<dbReference type="InterPro" id="IPR023631">
    <property type="entry name" value="Amidase_dom"/>
</dbReference>
<gene>
    <name evidence="3" type="ORF">FB467_2771</name>
</gene>
<keyword evidence="3" id="KW-0808">Transferase</keyword>
<dbReference type="OrthoDB" id="182039at2"/>
<accession>A0A542YU70</accession>
<dbReference type="AlphaFoldDB" id="A0A542YU70"/>
<dbReference type="InterPro" id="IPR000120">
    <property type="entry name" value="Amidase"/>
</dbReference>
<comment type="caution">
    <text evidence="3">The sequence shown here is derived from an EMBL/GenBank/DDBJ whole genome shotgun (WGS) entry which is preliminary data.</text>
</comment>
<keyword evidence="4" id="KW-1185">Reference proteome</keyword>
<proteinExistence type="predicted"/>